<dbReference type="EMBL" id="LR796274">
    <property type="protein sequence ID" value="CAB4133501.1"/>
    <property type="molecule type" value="Genomic_DNA"/>
</dbReference>
<proteinExistence type="predicted"/>
<organism evidence="1">
    <name type="scientific">uncultured Caudovirales phage</name>
    <dbReference type="NCBI Taxonomy" id="2100421"/>
    <lineage>
        <taxon>Viruses</taxon>
        <taxon>Duplodnaviria</taxon>
        <taxon>Heunggongvirae</taxon>
        <taxon>Uroviricota</taxon>
        <taxon>Caudoviricetes</taxon>
        <taxon>Peduoviridae</taxon>
        <taxon>Maltschvirus</taxon>
        <taxon>Maltschvirus maltsch</taxon>
    </lineage>
</organism>
<evidence type="ECO:0000313" key="1">
    <source>
        <dbReference type="EMBL" id="CAB4133501.1"/>
    </source>
</evidence>
<name>A0A6J5LH39_9CAUD</name>
<reference evidence="1" key="1">
    <citation type="submission" date="2020-04" db="EMBL/GenBank/DDBJ databases">
        <authorList>
            <person name="Chiriac C."/>
            <person name="Salcher M."/>
            <person name="Ghai R."/>
            <person name="Kavagutti S V."/>
        </authorList>
    </citation>
    <scope>NUCLEOTIDE SEQUENCE</scope>
</reference>
<sequence>MKAKDIIVEANPAAKILPDPKMTKMLAIAMRHDSTLPRTLVAKLGPKASDQDLVKTWSDLVDKSLMATNYGDLSRDGKFDAWLTRLYINHINNFEDINGEGGDALGAWAALSKRNLLEPADQDFNKFKSLGQLQRIIRKQKYRDALERIKDAEEIEKHKRTKKDVVLIDDANFFVIIPMNYGACYTFNYSGHRSSFCTGGSSGLRWFENYAPRGPIVSVVHKPNMNEADGKWQFHAPTDQLVNSDQERRHSSHWNDDKFAGLFPGLMKSICDSMLAKSQEINAMSKDIVAGGYDVARAVEEIKTAFPIAYSTDGGAGGGGPY</sequence>
<protein>
    <submittedName>
        <fullName evidence="1">Uncharacterized protein</fullName>
    </submittedName>
</protein>
<accession>A0A6J5LH39</accession>
<gene>
    <name evidence="1" type="ORF">UFOVP257_224</name>
</gene>